<evidence type="ECO:0008006" key="3">
    <source>
        <dbReference type="Google" id="ProtNLM"/>
    </source>
</evidence>
<dbReference type="Gene3D" id="2.60.120.200">
    <property type="match status" value="1"/>
</dbReference>
<proteinExistence type="predicted"/>
<reference evidence="2" key="1">
    <citation type="submission" date="2019-05" db="EMBL/GenBank/DDBJ databases">
        <title>Flavobacterium profundi sp. nov., isolated from a deep-sea seamount.</title>
        <authorList>
            <person name="Zhang D.-C."/>
        </authorList>
    </citation>
    <scope>NUCLEOTIDE SEQUENCE [LARGE SCALE GENOMIC DNA]</scope>
    <source>
        <strain evidence="2">EC11</strain>
    </source>
</reference>
<reference evidence="1 2" key="2">
    <citation type="submission" date="2019-05" db="EMBL/GenBank/DDBJ databases">
        <authorList>
            <person name="Lianzixin W."/>
        </authorList>
    </citation>
    <scope>NUCLEOTIDE SEQUENCE [LARGE SCALE GENOMIC DNA]</scope>
    <source>
        <strain evidence="1 2">EC11</strain>
    </source>
</reference>
<reference evidence="1 2" key="3">
    <citation type="submission" date="2020-02" db="EMBL/GenBank/DDBJ databases">
        <title>Flavobacterium profundi sp. nov., isolated from a deep-sea seamount.</title>
        <authorList>
            <person name="Zhang D.-C."/>
        </authorList>
    </citation>
    <scope>NUCLEOTIDE SEQUENCE [LARGE SCALE GENOMIC DNA]</scope>
    <source>
        <strain evidence="1 2">EC11</strain>
    </source>
</reference>
<keyword evidence="2" id="KW-1185">Reference proteome</keyword>
<name>A0ABX0IX08_9FLAO</name>
<dbReference type="RefSeq" id="WP_140964217.1">
    <property type="nucleotide sequence ID" value="NZ_VEVQ02000017.1"/>
</dbReference>
<sequence length="261" mass="29853">MIGINILSLLISLSFYSCDKASNTADSVDDSSNIQKREFISSFESVNDFDGFYITPQNHLGTTFHELTESNVYRGMYSHRAWIDGDNLQSSANDKNHRGYPTVQFQNTTEGSFKTPCYISLRVWLDMELDNNPTGEDDWFSFATFTDDESDNWDRTVLVNLNADGFVHLQHTTNQGEQTSLFQTTEIEFPKKEWVELKIYLDFRDNGYAKVWQNGELVSHSEIGNITNKLSQAHFGLYCSPQLSTGVVFNDDLLIKEVNEE</sequence>
<dbReference type="EMBL" id="VEVQ02000017">
    <property type="protein sequence ID" value="NHN27706.1"/>
    <property type="molecule type" value="Genomic_DNA"/>
</dbReference>
<evidence type="ECO:0000313" key="1">
    <source>
        <dbReference type="EMBL" id="NHN27706.1"/>
    </source>
</evidence>
<comment type="caution">
    <text evidence="1">The sequence shown here is derived from an EMBL/GenBank/DDBJ whole genome shotgun (WGS) entry which is preliminary data.</text>
</comment>
<dbReference type="InterPro" id="IPR025975">
    <property type="entry name" value="Polysacc_lyase"/>
</dbReference>
<evidence type="ECO:0000313" key="2">
    <source>
        <dbReference type="Proteomes" id="UP000817854"/>
    </source>
</evidence>
<dbReference type="Proteomes" id="UP000817854">
    <property type="component" value="Unassembled WGS sequence"/>
</dbReference>
<organism evidence="1 2">
    <name type="scientific">Flavobacterium jejuense</name>
    <dbReference type="NCBI Taxonomy" id="1544455"/>
    <lineage>
        <taxon>Bacteria</taxon>
        <taxon>Pseudomonadati</taxon>
        <taxon>Bacteroidota</taxon>
        <taxon>Flavobacteriia</taxon>
        <taxon>Flavobacteriales</taxon>
        <taxon>Flavobacteriaceae</taxon>
        <taxon>Flavobacterium</taxon>
    </lineage>
</organism>
<gene>
    <name evidence="1" type="ORF">FIA58_018650</name>
</gene>
<dbReference type="Pfam" id="PF14099">
    <property type="entry name" value="Polysacc_lyase"/>
    <property type="match status" value="1"/>
</dbReference>
<protein>
    <recommendedName>
        <fullName evidence="3">Polysaccharide lyase</fullName>
    </recommendedName>
</protein>
<accession>A0ABX0IX08</accession>